<dbReference type="SFLD" id="SFLDG01135">
    <property type="entry name" value="C1.5.6:_HAD__Beta-PGM__Phospha"/>
    <property type="match status" value="1"/>
</dbReference>
<dbReference type="NCBIfam" id="TIGR01509">
    <property type="entry name" value="HAD-SF-IA-v3"/>
    <property type="match status" value="1"/>
</dbReference>
<gene>
    <name evidence="1" type="ORF">CLOSYM_02360</name>
</gene>
<dbReference type="EMBL" id="AWSU01000182">
    <property type="protein sequence ID" value="ERI76865.1"/>
    <property type="molecule type" value="Genomic_DNA"/>
</dbReference>
<organism evidence="1 2">
    <name type="scientific">[Clostridium] symbiosum ATCC 14940</name>
    <dbReference type="NCBI Taxonomy" id="411472"/>
    <lineage>
        <taxon>Bacteria</taxon>
        <taxon>Bacillati</taxon>
        <taxon>Bacillota</taxon>
        <taxon>Clostridia</taxon>
        <taxon>Lachnospirales</taxon>
        <taxon>Lachnospiraceae</taxon>
        <taxon>Otoolea</taxon>
    </lineage>
</organism>
<dbReference type="InterPro" id="IPR036412">
    <property type="entry name" value="HAD-like_sf"/>
</dbReference>
<evidence type="ECO:0000313" key="2">
    <source>
        <dbReference type="Proteomes" id="UP000016491"/>
    </source>
</evidence>
<comment type="caution">
    <text evidence="1">The sequence shown here is derived from an EMBL/GenBank/DDBJ whole genome shotgun (WGS) entry which is preliminary data.</text>
</comment>
<dbReference type="InterPro" id="IPR041492">
    <property type="entry name" value="HAD_2"/>
</dbReference>
<evidence type="ECO:0000313" key="1">
    <source>
        <dbReference type="EMBL" id="ERI76865.1"/>
    </source>
</evidence>
<dbReference type="PANTHER" id="PTHR43434">
    <property type="entry name" value="PHOSPHOGLYCOLATE PHOSPHATASE"/>
    <property type="match status" value="1"/>
</dbReference>
<sequence length="238" mass="26718">MGEIYTERKRKMYRLCIFDLDGTLLNTINALTYTTNVTLSALGLGQIVPEQTKKMVGDGYKKQMERALMACGDENLVHYEEALTLYMENFAKYCMKDVKPYDGIPQLLEYLKKKGIKIAVYSNKPHHQAVENIETIFGKDYFDCVRGEQAGTPKKPAPDGALIVCRELGMQPGDCLYLGDTNTDMKTGIAAGMDTVGVTWGFRDREELVALSPQYIVDYPSQVELIIEKADTGNEDLQ</sequence>
<dbReference type="InterPro" id="IPR023198">
    <property type="entry name" value="PGP-like_dom2"/>
</dbReference>
<dbReference type="InterPro" id="IPR050155">
    <property type="entry name" value="HAD-like_hydrolase_sf"/>
</dbReference>
<reference evidence="1 2" key="1">
    <citation type="submission" date="2013-07" db="EMBL/GenBank/DDBJ databases">
        <authorList>
            <person name="Weinstock G."/>
            <person name="Sodergren E."/>
            <person name="Wylie T."/>
            <person name="Fulton L."/>
            <person name="Fulton R."/>
            <person name="Fronick C."/>
            <person name="O'Laughlin M."/>
            <person name="Godfrey J."/>
            <person name="Miner T."/>
            <person name="Herter B."/>
            <person name="Appelbaum E."/>
            <person name="Cordes M."/>
            <person name="Lek S."/>
            <person name="Wollam A."/>
            <person name="Pepin K.H."/>
            <person name="Palsikar V.B."/>
            <person name="Mitreva M."/>
            <person name="Wilson R.K."/>
        </authorList>
    </citation>
    <scope>NUCLEOTIDE SEQUENCE [LARGE SCALE GENOMIC DNA]</scope>
    <source>
        <strain evidence="1 2">ATCC 14940</strain>
    </source>
</reference>
<dbReference type="SFLD" id="SFLDG01129">
    <property type="entry name" value="C1.5:_HAD__Beta-PGM__Phosphata"/>
    <property type="match status" value="1"/>
</dbReference>
<dbReference type="GO" id="GO:0016787">
    <property type="term" value="F:hydrolase activity"/>
    <property type="evidence" value="ECO:0007669"/>
    <property type="project" value="UniProtKB-KW"/>
</dbReference>
<dbReference type="PANTHER" id="PTHR43434:SF1">
    <property type="entry name" value="PHOSPHOGLYCOLATE PHOSPHATASE"/>
    <property type="match status" value="1"/>
</dbReference>
<accession>A0ABC9TXL3</accession>
<protein>
    <submittedName>
        <fullName evidence="1">HAD hydrolase, family IA, variant 3</fullName>
    </submittedName>
</protein>
<dbReference type="Gene3D" id="1.10.150.240">
    <property type="entry name" value="Putative phosphatase, domain 2"/>
    <property type="match status" value="1"/>
</dbReference>
<dbReference type="InterPro" id="IPR006439">
    <property type="entry name" value="HAD-SF_hydro_IA"/>
</dbReference>
<keyword evidence="1" id="KW-0378">Hydrolase</keyword>
<dbReference type="SUPFAM" id="SSF56784">
    <property type="entry name" value="HAD-like"/>
    <property type="match status" value="1"/>
</dbReference>
<proteinExistence type="predicted"/>
<name>A0ABC9TXL3_CLOSY</name>
<dbReference type="Proteomes" id="UP000016491">
    <property type="component" value="Unassembled WGS sequence"/>
</dbReference>
<dbReference type="Pfam" id="PF13419">
    <property type="entry name" value="HAD_2"/>
    <property type="match status" value="1"/>
</dbReference>
<dbReference type="FunFam" id="3.40.50.1000:FF:000022">
    <property type="entry name" value="Phosphoglycolate phosphatase"/>
    <property type="match status" value="1"/>
</dbReference>
<dbReference type="AlphaFoldDB" id="A0ABC9TXL3"/>
<dbReference type="NCBIfam" id="TIGR01549">
    <property type="entry name" value="HAD-SF-IA-v1"/>
    <property type="match status" value="1"/>
</dbReference>
<dbReference type="Gene3D" id="3.40.50.1000">
    <property type="entry name" value="HAD superfamily/HAD-like"/>
    <property type="match status" value="1"/>
</dbReference>
<dbReference type="InterPro" id="IPR023214">
    <property type="entry name" value="HAD_sf"/>
</dbReference>
<dbReference type="SFLD" id="SFLDS00003">
    <property type="entry name" value="Haloacid_Dehalogenase"/>
    <property type="match status" value="1"/>
</dbReference>